<reference evidence="2 3" key="1">
    <citation type="journal article" date="2019" name="Int. J. Syst. Evol. Microbiol.">
        <title>The Global Catalogue of Microorganisms (GCM) 10K type strain sequencing project: providing services to taxonomists for standard genome sequencing and annotation.</title>
        <authorList>
            <consortium name="The Broad Institute Genomics Platform"/>
            <consortium name="The Broad Institute Genome Sequencing Center for Infectious Disease"/>
            <person name="Wu L."/>
            <person name="Ma J."/>
        </authorList>
    </citation>
    <scope>NUCLEOTIDE SEQUENCE [LARGE SCALE GENOMIC DNA]</scope>
    <source>
        <strain evidence="2 3">JCM 13378</strain>
    </source>
</reference>
<dbReference type="Pfam" id="PF20605">
    <property type="entry name" value="Antitox_RHH"/>
    <property type="match status" value="1"/>
</dbReference>
<proteinExistence type="predicted"/>
<evidence type="ECO:0000259" key="1">
    <source>
        <dbReference type="Pfam" id="PF20605"/>
    </source>
</evidence>
<dbReference type="SUPFAM" id="SSF47598">
    <property type="entry name" value="Ribbon-helix-helix"/>
    <property type="match status" value="1"/>
</dbReference>
<dbReference type="Proteomes" id="UP001501757">
    <property type="component" value="Unassembled WGS sequence"/>
</dbReference>
<gene>
    <name evidence="2" type="ORF">GCM10009092_05900</name>
</gene>
<evidence type="ECO:0000313" key="3">
    <source>
        <dbReference type="Proteomes" id="UP001501757"/>
    </source>
</evidence>
<dbReference type="EMBL" id="BAAAEI010000006">
    <property type="protein sequence ID" value="GAA0344283.1"/>
    <property type="molecule type" value="Genomic_DNA"/>
</dbReference>
<evidence type="ECO:0000313" key="2">
    <source>
        <dbReference type="EMBL" id="GAA0344283.1"/>
    </source>
</evidence>
<dbReference type="InterPro" id="IPR010985">
    <property type="entry name" value="Ribbon_hlx_hlx"/>
</dbReference>
<dbReference type="InterPro" id="IPR046765">
    <property type="entry name" value="Antitox_RHH"/>
</dbReference>
<sequence length="77" mass="8561">MSTLSKRSTIYFEPSIHKALKLRAASSETSISELVDEAVRLLMHEDQADLAAVRQRVNEPEISYEALLSSLEADGKI</sequence>
<feature type="domain" description="Antitoxin-like ribbon-helix-helix" evidence="1">
    <location>
        <begin position="11"/>
        <end position="45"/>
    </location>
</feature>
<comment type="caution">
    <text evidence="2">The sequence shown here is derived from an EMBL/GenBank/DDBJ whole genome shotgun (WGS) entry which is preliminary data.</text>
</comment>
<name>A0ABN0WQM4_9ALTE</name>
<dbReference type="RefSeq" id="WP_343841584.1">
    <property type="nucleotide sequence ID" value="NZ_BAAAEI010000006.1"/>
</dbReference>
<protein>
    <recommendedName>
        <fullName evidence="1">Antitoxin-like ribbon-helix-helix domain-containing protein</fullName>
    </recommendedName>
</protein>
<accession>A0ABN0WQM4</accession>
<organism evidence="2 3">
    <name type="scientific">Bowmanella denitrificans</name>
    <dbReference type="NCBI Taxonomy" id="366582"/>
    <lineage>
        <taxon>Bacteria</taxon>
        <taxon>Pseudomonadati</taxon>
        <taxon>Pseudomonadota</taxon>
        <taxon>Gammaproteobacteria</taxon>
        <taxon>Alteromonadales</taxon>
        <taxon>Alteromonadaceae</taxon>
        <taxon>Bowmanella</taxon>
    </lineage>
</organism>
<keyword evidence="3" id="KW-1185">Reference proteome</keyword>